<dbReference type="GO" id="GO:0052717">
    <property type="term" value="F:tRNA-specific adenosine-34 deaminase activity"/>
    <property type="evidence" value="ECO:0007669"/>
    <property type="project" value="UniProtKB-UniRule"/>
</dbReference>
<evidence type="ECO:0000313" key="10">
    <source>
        <dbReference type="EMBL" id="QHJ01247.1"/>
    </source>
</evidence>
<evidence type="ECO:0000259" key="9">
    <source>
        <dbReference type="PROSITE" id="PS51747"/>
    </source>
</evidence>
<dbReference type="InterPro" id="IPR029058">
    <property type="entry name" value="AB_hydrolase_fold"/>
</dbReference>
<dbReference type="InterPro" id="IPR016192">
    <property type="entry name" value="APOBEC/CMP_deaminase_Zn-bd"/>
</dbReference>
<dbReference type="Gene3D" id="3.40.50.1820">
    <property type="entry name" value="alpha/beta hydrolase"/>
    <property type="match status" value="1"/>
</dbReference>
<dbReference type="EC" id="3.5.4.33" evidence="8"/>
<dbReference type="NCBIfam" id="NF008113">
    <property type="entry name" value="PRK10860.1"/>
    <property type="match status" value="1"/>
</dbReference>
<accession>A0A857JBD0</accession>
<dbReference type="InterPro" id="IPR058535">
    <property type="entry name" value="MafB19-deam"/>
</dbReference>
<comment type="catalytic activity">
    <reaction evidence="7 8">
        <text>adenosine(34) in tRNA + H2O + H(+) = inosine(34) in tRNA + NH4(+)</text>
        <dbReference type="Rhea" id="RHEA:43168"/>
        <dbReference type="Rhea" id="RHEA-COMP:10373"/>
        <dbReference type="Rhea" id="RHEA-COMP:10374"/>
        <dbReference type="ChEBI" id="CHEBI:15377"/>
        <dbReference type="ChEBI" id="CHEBI:15378"/>
        <dbReference type="ChEBI" id="CHEBI:28938"/>
        <dbReference type="ChEBI" id="CHEBI:74411"/>
        <dbReference type="ChEBI" id="CHEBI:82852"/>
        <dbReference type="EC" id="3.5.4.33"/>
    </reaction>
</comment>
<dbReference type="PROSITE" id="PS00903">
    <property type="entry name" value="CYT_DCMP_DEAMINASES_1"/>
    <property type="match status" value="1"/>
</dbReference>
<dbReference type="InterPro" id="IPR000073">
    <property type="entry name" value="AB_hydrolase_1"/>
</dbReference>
<dbReference type="EMBL" id="CP047650">
    <property type="protein sequence ID" value="QHJ01247.1"/>
    <property type="molecule type" value="Genomic_DNA"/>
</dbReference>
<feature type="binding site" evidence="8">
    <location>
        <position position="97"/>
    </location>
    <ligand>
        <name>Zn(2+)</name>
        <dbReference type="ChEBI" id="CHEBI:29105"/>
        <note>catalytic</note>
    </ligand>
</feature>
<evidence type="ECO:0000256" key="7">
    <source>
        <dbReference type="ARBA" id="ARBA00048045"/>
    </source>
</evidence>
<gene>
    <name evidence="8 10" type="primary">tadA</name>
    <name evidence="10" type="ORF">GT347_26605</name>
</gene>
<dbReference type="Gene3D" id="3.40.140.10">
    <property type="entry name" value="Cytidine Deaminase, domain 2"/>
    <property type="match status" value="1"/>
</dbReference>
<dbReference type="GO" id="GO:0002100">
    <property type="term" value="P:tRNA wobble adenosine to inosine editing"/>
    <property type="evidence" value="ECO:0007669"/>
    <property type="project" value="UniProtKB-UniRule"/>
</dbReference>
<dbReference type="SUPFAM" id="SSF53474">
    <property type="entry name" value="alpha/beta-Hydrolases"/>
    <property type="match status" value="1"/>
</dbReference>
<dbReference type="SUPFAM" id="SSF53927">
    <property type="entry name" value="Cytidine deaminase-like"/>
    <property type="match status" value="1"/>
</dbReference>
<keyword evidence="4 8" id="KW-0479">Metal-binding</keyword>
<dbReference type="PANTHER" id="PTHR11079:SF202">
    <property type="entry name" value="TRNA-SPECIFIC ADENOSINE DEAMINASE"/>
    <property type="match status" value="1"/>
</dbReference>
<feature type="binding site" evidence="8">
    <location>
        <position position="67"/>
    </location>
    <ligand>
        <name>Zn(2+)</name>
        <dbReference type="ChEBI" id="CHEBI:29105"/>
        <note>catalytic</note>
    </ligand>
</feature>
<dbReference type="Pfam" id="PF00561">
    <property type="entry name" value="Abhydrolase_1"/>
    <property type="match status" value="1"/>
</dbReference>
<dbReference type="InterPro" id="IPR016193">
    <property type="entry name" value="Cytidine_deaminase-like"/>
</dbReference>
<dbReference type="PROSITE" id="PS51747">
    <property type="entry name" value="CYT_DCMP_DEAMINASES_2"/>
    <property type="match status" value="1"/>
</dbReference>
<sequence length="384" mass="40532">MNAPVPEAQATSAKTHIDECAMRLALSMAEAAREAGEVPVGAVLVRDGRVIATGANAPVGLADPTAHAEIVALRAAAAALGNYRLDGCTLYVTLEPCPMCAGAMLHARLARVVFGAADPRTGAAGSVTDLFAEPRLNHHTQVEGGVLAAECGALLQDFFRERRAVQARAAEPLREDALRTPRAAFEAAADWEGAYRSDLPALEGLRQHAVELGRESSGPGFLLLHGPAEWSLHWRAIATALAGQGARVLVPDLIGFGRSDKPKRQDFHRLDWHVEVLRQWCESLDLERLVPVAAEDDTALAYALAAALGPRAAGVLLVPGTNAGLEGAAWAQLPYPDKGHAAAPRAFAAGWGGNVAAPSRLLRLDTTTDAGLRRAVEYFCRPGS</sequence>
<keyword evidence="6 8" id="KW-0862">Zinc</keyword>
<dbReference type="HAMAP" id="MF_00972">
    <property type="entry name" value="tRNA_aden_deaminase"/>
    <property type="match status" value="1"/>
</dbReference>
<reference evidence="10 11" key="1">
    <citation type="submission" date="2020-01" db="EMBL/GenBank/DDBJ databases">
        <title>Genome sequencing of strain KACC 21265.</title>
        <authorList>
            <person name="Heo J."/>
            <person name="Kim S.-J."/>
            <person name="Kim J.-S."/>
            <person name="Hong S.-B."/>
            <person name="Kwon S.-W."/>
        </authorList>
    </citation>
    <scope>NUCLEOTIDE SEQUENCE [LARGE SCALE GENOMIC DNA]</scope>
    <source>
        <strain evidence="10 11">KACC 21265</strain>
    </source>
</reference>
<keyword evidence="5 8" id="KW-0378">Hydrolase</keyword>
<evidence type="ECO:0000256" key="2">
    <source>
        <dbReference type="ARBA" id="ARBA00011738"/>
    </source>
</evidence>
<dbReference type="AlphaFoldDB" id="A0A857JBD0"/>
<feature type="binding site" evidence="8">
    <location>
        <position position="100"/>
    </location>
    <ligand>
        <name>Zn(2+)</name>
        <dbReference type="ChEBI" id="CHEBI:29105"/>
        <note>catalytic</note>
    </ligand>
</feature>
<evidence type="ECO:0000313" key="11">
    <source>
        <dbReference type="Proteomes" id="UP000464787"/>
    </source>
</evidence>
<evidence type="ECO:0000256" key="6">
    <source>
        <dbReference type="ARBA" id="ARBA00022833"/>
    </source>
</evidence>
<dbReference type="Proteomes" id="UP000464787">
    <property type="component" value="Chromosome"/>
</dbReference>
<protein>
    <recommendedName>
        <fullName evidence="8">tRNA-specific adenosine deaminase</fullName>
        <ecNumber evidence="8">3.5.4.33</ecNumber>
    </recommendedName>
</protein>
<evidence type="ECO:0000256" key="5">
    <source>
        <dbReference type="ARBA" id="ARBA00022801"/>
    </source>
</evidence>
<dbReference type="CDD" id="cd01285">
    <property type="entry name" value="nucleoside_deaminase"/>
    <property type="match status" value="1"/>
</dbReference>
<dbReference type="PANTHER" id="PTHR11079">
    <property type="entry name" value="CYTOSINE DEAMINASE FAMILY MEMBER"/>
    <property type="match status" value="1"/>
</dbReference>
<organism evidence="10 11">
    <name type="scientific">Xylophilus rhododendri</name>
    <dbReference type="NCBI Taxonomy" id="2697032"/>
    <lineage>
        <taxon>Bacteria</taxon>
        <taxon>Pseudomonadati</taxon>
        <taxon>Pseudomonadota</taxon>
        <taxon>Betaproteobacteria</taxon>
        <taxon>Burkholderiales</taxon>
        <taxon>Xylophilus</taxon>
    </lineage>
</organism>
<keyword evidence="11" id="KW-1185">Reference proteome</keyword>
<comment type="function">
    <text evidence="8">Catalyzes the deamination of adenosine to inosine at the wobble position 34 of tRNA(Arg2).</text>
</comment>
<proteinExistence type="inferred from homology"/>
<dbReference type="KEGG" id="xyk:GT347_26605"/>
<feature type="domain" description="CMP/dCMP-type deaminase" evidence="9">
    <location>
        <begin position="16"/>
        <end position="143"/>
    </location>
</feature>
<dbReference type="InterPro" id="IPR028883">
    <property type="entry name" value="tRNA_aden_deaminase"/>
</dbReference>
<keyword evidence="3 8" id="KW-0819">tRNA processing</keyword>
<evidence type="ECO:0000256" key="3">
    <source>
        <dbReference type="ARBA" id="ARBA00022694"/>
    </source>
</evidence>
<comment type="similarity">
    <text evidence="1">Belongs to the cytidine and deoxycytidylate deaminase family. ADAT2 subfamily.</text>
</comment>
<evidence type="ECO:0000256" key="4">
    <source>
        <dbReference type="ARBA" id="ARBA00022723"/>
    </source>
</evidence>
<dbReference type="FunFam" id="3.40.140.10:FF:000005">
    <property type="entry name" value="tRNA-specific adenosine deaminase"/>
    <property type="match status" value="1"/>
</dbReference>
<name>A0A857JBD0_9BURK</name>
<evidence type="ECO:0000256" key="1">
    <source>
        <dbReference type="ARBA" id="ARBA00010669"/>
    </source>
</evidence>
<comment type="subunit">
    <text evidence="2 8">Homodimer.</text>
</comment>
<dbReference type="GO" id="GO:0008270">
    <property type="term" value="F:zinc ion binding"/>
    <property type="evidence" value="ECO:0007669"/>
    <property type="project" value="UniProtKB-UniRule"/>
</dbReference>
<dbReference type="InterPro" id="IPR002125">
    <property type="entry name" value="CMP_dCMP_dom"/>
</dbReference>
<dbReference type="Pfam" id="PF14437">
    <property type="entry name" value="MafB19-deam"/>
    <property type="match status" value="1"/>
</dbReference>
<feature type="active site" description="Proton donor" evidence="8">
    <location>
        <position position="69"/>
    </location>
</feature>
<comment type="cofactor">
    <cofactor evidence="8">
        <name>Zn(2+)</name>
        <dbReference type="ChEBI" id="CHEBI:29105"/>
    </cofactor>
    <text evidence="8">Binds 1 zinc ion per subunit.</text>
</comment>
<evidence type="ECO:0000256" key="8">
    <source>
        <dbReference type="HAMAP-Rule" id="MF_00972"/>
    </source>
</evidence>